<dbReference type="AlphaFoldDB" id="A0A5C3LJ10"/>
<evidence type="ECO:0000313" key="1">
    <source>
        <dbReference type="EMBL" id="TFK32770.1"/>
    </source>
</evidence>
<accession>A0A5C3LJ10</accession>
<keyword evidence="2" id="KW-1185">Reference proteome</keyword>
<proteinExistence type="predicted"/>
<sequence length="97" mass="11114">MADRNFLYEVDEKIGGPIRTSNYLVLSDWEASQVEMTRPAVRRFPPSPFPIVLLAIPDTHFTHWVRRNLASIISPTYLLLYRGSPQTQSLPILTTKT</sequence>
<gene>
    <name evidence="1" type="ORF">BDQ12DRAFT_476853</name>
</gene>
<reference evidence="1 2" key="1">
    <citation type="journal article" date="2019" name="Nat. Ecol. Evol.">
        <title>Megaphylogeny resolves global patterns of mushroom evolution.</title>
        <authorList>
            <person name="Varga T."/>
            <person name="Krizsan K."/>
            <person name="Foldi C."/>
            <person name="Dima B."/>
            <person name="Sanchez-Garcia M."/>
            <person name="Sanchez-Ramirez S."/>
            <person name="Szollosi G.J."/>
            <person name="Szarkandi J.G."/>
            <person name="Papp V."/>
            <person name="Albert L."/>
            <person name="Andreopoulos W."/>
            <person name="Angelini C."/>
            <person name="Antonin V."/>
            <person name="Barry K.W."/>
            <person name="Bougher N.L."/>
            <person name="Buchanan P."/>
            <person name="Buyck B."/>
            <person name="Bense V."/>
            <person name="Catcheside P."/>
            <person name="Chovatia M."/>
            <person name="Cooper J."/>
            <person name="Damon W."/>
            <person name="Desjardin D."/>
            <person name="Finy P."/>
            <person name="Geml J."/>
            <person name="Haridas S."/>
            <person name="Hughes K."/>
            <person name="Justo A."/>
            <person name="Karasinski D."/>
            <person name="Kautmanova I."/>
            <person name="Kiss B."/>
            <person name="Kocsube S."/>
            <person name="Kotiranta H."/>
            <person name="LaButti K.M."/>
            <person name="Lechner B.E."/>
            <person name="Liimatainen K."/>
            <person name="Lipzen A."/>
            <person name="Lukacs Z."/>
            <person name="Mihaltcheva S."/>
            <person name="Morgado L.N."/>
            <person name="Niskanen T."/>
            <person name="Noordeloos M.E."/>
            <person name="Ohm R.A."/>
            <person name="Ortiz-Santana B."/>
            <person name="Ovrebo C."/>
            <person name="Racz N."/>
            <person name="Riley R."/>
            <person name="Savchenko A."/>
            <person name="Shiryaev A."/>
            <person name="Soop K."/>
            <person name="Spirin V."/>
            <person name="Szebenyi C."/>
            <person name="Tomsovsky M."/>
            <person name="Tulloss R.E."/>
            <person name="Uehling J."/>
            <person name="Grigoriev I.V."/>
            <person name="Vagvolgyi C."/>
            <person name="Papp T."/>
            <person name="Martin F.M."/>
            <person name="Miettinen O."/>
            <person name="Hibbett D.S."/>
            <person name="Nagy L.G."/>
        </authorList>
    </citation>
    <scope>NUCLEOTIDE SEQUENCE [LARGE SCALE GENOMIC DNA]</scope>
    <source>
        <strain evidence="1 2">CBS 166.37</strain>
    </source>
</reference>
<dbReference type="Proteomes" id="UP000308652">
    <property type="component" value="Unassembled WGS sequence"/>
</dbReference>
<protein>
    <submittedName>
        <fullName evidence="1">Uncharacterized protein</fullName>
    </submittedName>
</protein>
<name>A0A5C3LJ10_9AGAR</name>
<dbReference type="EMBL" id="ML213664">
    <property type="protein sequence ID" value="TFK32770.1"/>
    <property type="molecule type" value="Genomic_DNA"/>
</dbReference>
<organism evidence="1 2">
    <name type="scientific">Crucibulum laeve</name>
    <dbReference type="NCBI Taxonomy" id="68775"/>
    <lineage>
        <taxon>Eukaryota</taxon>
        <taxon>Fungi</taxon>
        <taxon>Dikarya</taxon>
        <taxon>Basidiomycota</taxon>
        <taxon>Agaricomycotina</taxon>
        <taxon>Agaricomycetes</taxon>
        <taxon>Agaricomycetidae</taxon>
        <taxon>Agaricales</taxon>
        <taxon>Agaricineae</taxon>
        <taxon>Nidulariaceae</taxon>
        <taxon>Crucibulum</taxon>
    </lineage>
</organism>
<evidence type="ECO:0000313" key="2">
    <source>
        <dbReference type="Proteomes" id="UP000308652"/>
    </source>
</evidence>